<feature type="region of interest" description="Disordered" evidence="1">
    <location>
        <begin position="75"/>
        <end position="225"/>
    </location>
</feature>
<reference evidence="2 3" key="1">
    <citation type="submission" date="2019-03" db="EMBL/GenBank/DDBJ databases">
        <title>Sequencing the genomes of 1000 actinobacteria strains.</title>
        <authorList>
            <person name="Klenk H.-P."/>
        </authorList>
    </citation>
    <scope>NUCLEOTIDE SEQUENCE [LARGE SCALE GENOMIC DNA]</scope>
    <source>
        <strain evidence="2 3">DSM 18936</strain>
    </source>
</reference>
<evidence type="ECO:0000256" key="1">
    <source>
        <dbReference type="SAM" id="MobiDB-lite"/>
    </source>
</evidence>
<dbReference type="Proteomes" id="UP000294558">
    <property type="component" value="Unassembled WGS sequence"/>
</dbReference>
<dbReference type="AlphaFoldDB" id="A0A4R7HUP9"/>
<dbReference type="EMBL" id="SOAU01000001">
    <property type="protein sequence ID" value="TDT14681.1"/>
    <property type="molecule type" value="Genomic_DNA"/>
</dbReference>
<feature type="region of interest" description="Disordered" evidence="1">
    <location>
        <begin position="1"/>
        <end position="30"/>
    </location>
</feature>
<organism evidence="2 3">
    <name type="scientific">Ilumatobacter fluminis</name>
    <dbReference type="NCBI Taxonomy" id="467091"/>
    <lineage>
        <taxon>Bacteria</taxon>
        <taxon>Bacillati</taxon>
        <taxon>Actinomycetota</taxon>
        <taxon>Acidimicrobiia</taxon>
        <taxon>Acidimicrobiales</taxon>
        <taxon>Ilumatobacteraceae</taxon>
        <taxon>Ilumatobacter</taxon>
    </lineage>
</organism>
<accession>A0A4R7HUP9</accession>
<proteinExistence type="predicted"/>
<comment type="caution">
    <text evidence="2">The sequence shown here is derived from an EMBL/GenBank/DDBJ whole genome shotgun (WGS) entry which is preliminary data.</text>
</comment>
<feature type="compositionally biased region" description="Low complexity" evidence="1">
    <location>
        <begin position="138"/>
        <end position="149"/>
    </location>
</feature>
<protein>
    <submittedName>
        <fullName evidence="2">Uncharacterized protein</fullName>
    </submittedName>
</protein>
<keyword evidence="3" id="KW-1185">Reference proteome</keyword>
<gene>
    <name evidence="2" type="ORF">BDK89_0236</name>
</gene>
<dbReference type="RefSeq" id="WP_133867208.1">
    <property type="nucleotide sequence ID" value="NZ_SOAU01000001.1"/>
</dbReference>
<feature type="compositionally biased region" description="Acidic residues" evidence="1">
    <location>
        <begin position="107"/>
        <end position="137"/>
    </location>
</feature>
<feature type="compositionally biased region" description="Basic and acidic residues" evidence="1">
    <location>
        <begin position="10"/>
        <end position="19"/>
    </location>
</feature>
<evidence type="ECO:0000313" key="3">
    <source>
        <dbReference type="Proteomes" id="UP000294558"/>
    </source>
</evidence>
<name>A0A4R7HUP9_9ACTN</name>
<feature type="compositionally biased region" description="Acidic residues" evidence="1">
    <location>
        <begin position="204"/>
        <end position="225"/>
    </location>
</feature>
<evidence type="ECO:0000313" key="2">
    <source>
        <dbReference type="EMBL" id="TDT14681.1"/>
    </source>
</evidence>
<sequence>MDHAPAPSWLDRHLDHRPGWADAPADGVEIDPSTDAAAAAALDESPAPAGDSWLGDAMITGLTDDVDQIEITEDDLAARDDVDTEFAVPTASDTVSDTDSEPSLVDPFDEFVAETEAQTEELPDPTVDTDDTDDVVVDDIAPAPADPSTATPPPADSDDAGPADTGVGPYDAFDSFDVAEDAPGGDAVADGVGATDPSWTSEPSGDDAADSGYDAFDDLDEGTDG</sequence>
<feature type="compositionally biased region" description="Low complexity" evidence="1">
    <location>
        <begin position="181"/>
        <end position="196"/>
    </location>
</feature>